<feature type="compositionally biased region" description="Low complexity" evidence="1">
    <location>
        <begin position="152"/>
        <end position="165"/>
    </location>
</feature>
<name>A0A6A4GH32_9AGAR</name>
<gene>
    <name evidence="2" type="ORF">BT96DRAFT_1094230</name>
</gene>
<reference evidence="2" key="1">
    <citation type="journal article" date="2019" name="Environ. Microbiol.">
        <title>Fungal ecological strategies reflected in gene transcription - a case study of two litter decomposers.</title>
        <authorList>
            <person name="Barbi F."/>
            <person name="Kohler A."/>
            <person name="Barry K."/>
            <person name="Baskaran P."/>
            <person name="Daum C."/>
            <person name="Fauchery L."/>
            <person name="Ihrmark K."/>
            <person name="Kuo A."/>
            <person name="LaButti K."/>
            <person name="Lipzen A."/>
            <person name="Morin E."/>
            <person name="Grigoriev I.V."/>
            <person name="Henrissat B."/>
            <person name="Lindahl B."/>
            <person name="Martin F."/>
        </authorList>
    </citation>
    <scope>NUCLEOTIDE SEQUENCE</scope>
    <source>
        <strain evidence="2">JB14</strain>
    </source>
</reference>
<feature type="non-terminal residue" evidence="2">
    <location>
        <position position="1"/>
    </location>
</feature>
<accession>A0A6A4GH32</accession>
<feature type="compositionally biased region" description="Low complexity" evidence="1">
    <location>
        <begin position="135"/>
        <end position="145"/>
    </location>
</feature>
<keyword evidence="3" id="KW-1185">Reference proteome</keyword>
<dbReference type="OrthoDB" id="2570975at2759"/>
<organism evidence="2 3">
    <name type="scientific">Gymnopus androsaceus JB14</name>
    <dbReference type="NCBI Taxonomy" id="1447944"/>
    <lineage>
        <taxon>Eukaryota</taxon>
        <taxon>Fungi</taxon>
        <taxon>Dikarya</taxon>
        <taxon>Basidiomycota</taxon>
        <taxon>Agaricomycotina</taxon>
        <taxon>Agaricomycetes</taxon>
        <taxon>Agaricomycetidae</taxon>
        <taxon>Agaricales</taxon>
        <taxon>Marasmiineae</taxon>
        <taxon>Omphalotaceae</taxon>
        <taxon>Gymnopus</taxon>
    </lineage>
</organism>
<dbReference type="EMBL" id="ML770066">
    <property type="protein sequence ID" value="KAE9384876.1"/>
    <property type="molecule type" value="Genomic_DNA"/>
</dbReference>
<proteinExistence type="predicted"/>
<dbReference type="AlphaFoldDB" id="A0A6A4GH32"/>
<protein>
    <submittedName>
        <fullName evidence="2">Uncharacterized protein</fullName>
    </submittedName>
</protein>
<evidence type="ECO:0000256" key="1">
    <source>
        <dbReference type="SAM" id="MobiDB-lite"/>
    </source>
</evidence>
<evidence type="ECO:0000313" key="2">
    <source>
        <dbReference type="EMBL" id="KAE9384876.1"/>
    </source>
</evidence>
<dbReference type="Proteomes" id="UP000799118">
    <property type="component" value="Unassembled WGS sequence"/>
</dbReference>
<evidence type="ECO:0000313" key="3">
    <source>
        <dbReference type="Proteomes" id="UP000799118"/>
    </source>
</evidence>
<feature type="region of interest" description="Disordered" evidence="1">
    <location>
        <begin position="135"/>
        <end position="165"/>
    </location>
</feature>
<sequence length="165" mass="17737">RDQLESLGPRLLRTVASVTAEVNSAALPKELAVIVNVLTATNYPTHMLVVYAPVPKKSENASPASLPKTKVKLYPVHALFMASHCARLGPFPPSPITVEVSTPLSTLSTITLPIRPMCLPSPRPFLYYYTTSTSTARKSSSTPSSQPNLRPSLSTTATLTSMSSR</sequence>